<dbReference type="Gene3D" id="3.40.50.12780">
    <property type="entry name" value="N-terminal domain of ligase-like"/>
    <property type="match status" value="1"/>
</dbReference>
<dbReference type="PROSITE" id="PS00455">
    <property type="entry name" value="AMP_BINDING"/>
    <property type="match status" value="1"/>
</dbReference>
<dbReference type="InterPro" id="IPR042099">
    <property type="entry name" value="ANL_N_sf"/>
</dbReference>
<name>A0A934N355_9BACT</name>
<dbReference type="PANTHER" id="PTHR43767">
    <property type="entry name" value="LONG-CHAIN-FATTY-ACID--COA LIGASE"/>
    <property type="match status" value="1"/>
</dbReference>
<dbReference type="Pfam" id="PF13193">
    <property type="entry name" value="AMP-binding_C"/>
    <property type="match status" value="1"/>
</dbReference>
<dbReference type="InterPro" id="IPR045851">
    <property type="entry name" value="AMP-bd_C_sf"/>
</dbReference>
<dbReference type="AlphaFoldDB" id="A0A934N355"/>
<feature type="domain" description="AMP-binding enzyme C-terminal" evidence="2">
    <location>
        <begin position="447"/>
        <end position="523"/>
    </location>
</feature>
<dbReference type="PANTHER" id="PTHR43767:SF1">
    <property type="entry name" value="NONRIBOSOMAL PEPTIDE SYNTHASE PES1 (EUROFUNG)-RELATED"/>
    <property type="match status" value="1"/>
</dbReference>
<proteinExistence type="predicted"/>
<dbReference type="Proteomes" id="UP000606991">
    <property type="component" value="Unassembled WGS sequence"/>
</dbReference>
<protein>
    <submittedName>
        <fullName evidence="3">AMP-binding protein</fullName>
    </submittedName>
</protein>
<dbReference type="RefSeq" id="WP_337310382.1">
    <property type="nucleotide sequence ID" value="NZ_JAEKNS010000061.1"/>
</dbReference>
<dbReference type="Gene3D" id="3.30.300.30">
    <property type="match status" value="1"/>
</dbReference>
<dbReference type="GO" id="GO:0016878">
    <property type="term" value="F:acid-thiol ligase activity"/>
    <property type="evidence" value="ECO:0007669"/>
    <property type="project" value="UniProtKB-ARBA"/>
</dbReference>
<dbReference type="InterPro" id="IPR020845">
    <property type="entry name" value="AMP-binding_CS"/>
</dbReference>
<reference evidence="3 4" key="1">
    <citation type="submission" date="2020-10" db="EMBL/GenBank/DDBJ databases">
        <title>Ca. Dormibacterota MAGs.</title>
        <authorList>
            <person name="Montgomery K."/>
        </authorList>
    </citation>
    <scope>NUCLEOTIDE SEQUENCE [LARGE SCALE GENOMIC DNA]</scope>
    <source>
        <strain evidence="3">SC8812_S17_18</strain>
    </source>
</reference>
<gene>
    <name evidence="3" type="ORF">JF886_05475</name>
</gene>
<dbReference type="InterPro" id="IPR025110">
    <property type="entry name" value="AMP-bd_C"/>
</dbReference>
<organism evidence="3 4">
    <name type="scientific">Candidatus Aeolococcus gillhamiae</name>
    <dbReference type="NCBI Taxonomy" id="3127015"/>
    <lineage>
        <taxon>Bacteria</taxon>
        <taxon>Bacillati</taxon>
        <taxon>Candidatus Dormiibacterota</taxon>
        <taxon>Candidatus Dormibacteria</taxon>
        <taxon>Candidatus Aeolococcales</taxon>
        <taxon>Candidatus Aeolococcaceae</taxon>
        <taxon>Candidatus Aeolococcus</taxon>
    </lineage>
</organism>
<evidence type="ECO:0000259" key="1">
    <source>
        <dbReference type="Pfam" id="PF00501"/>
    </source>
</evidence>
<sequence>MFETRLTAERIRKHEASGAWTGRTLFESVAGHATRTPAARAVYDASGSYSYEDIVRLSTRVAHGLRELGVRSQDVVAVQLPNWREFVPTFLGIERIGAVVNPLATILRERELRQMLQVGRARVLVVPANFRGWPHAERAVQLLRDLPDLKHIVVVGGTRMSGTVWWDELLELGSRWERDKISPRGGTEICELAFTSGTTGQPKGVLHSHNSAVCAVRSTVRRQGFDSHDVFHVASPVGHNAGYFYGVRLALEAGGRLVMQDFWDADLMVELVRSHRVTYSLGSPTHLFDMLGSQSATREALSSLRVYICSGADLPRHLARSALDVIPQALCRVFGMTEIGHATSTDNESPRDKLIETDGNPQPEMSIRIVAEDDRVLPAGIEGHVHVRGAFMFAGYLQGPELTDEYFTGDWFHTGDLGRVDADGYLCLTGRIKDVIIRGAEKLPVREIEEVLGEHPRIVEVALIPVTDSRLGERAVACVRLRDGGALGLGDVTSFLADRRVTTQFWPERVVVMDSFPKTPAGKIQKPLLRQLVEGDDNRGE</sequence>
<evidence type="ECO:0000313" key="3">
    <source>
        <dbReference type="EMBL" id="MBJ7594306.1"/>
    </source>
</evidence>
<dbReference type="SUPFAM" id="SSF56801">
    <property type="entry name" value="Acetyl-CoA synthetase-like"/>
    <property type="match status" value="1"/>
</dbReference>
<accession>A0A934N355</accession>
<dbReference type="Pfam" id="PF00501">
    <property type="entry name" value="AMP-binding"/>
    <property type="match status" value="1"/>
</dbReference>
<dbReference type="InterPro" id="IPR050237">
    <property type="entry name" value="ATP-dep_AMP-bd_enzyme"/>
</dbReference>
<dbReference type="InterPro" id="IPR000873">
    <property type="entry name" value="AMP-dep_synth/lig_dom"/>
</dbReference>
<dbReference type="EMBL" id="JAEKNS010000061">
    <property type="protein sequence ID" value="MBJ7594306.1"/>
    <property type="molecule type" value="Genomic_DNA"/>
</dbReference>
<evidence type="ECO:0000259" key="2">
    <source>
        <dbReference type="Pfam" id="PF13193"/>
    </source>
</evidence>
<evidence type="ECO:0000313" key="4">
    <source>
        <dbReference type="Proteomes" id="UP000606991"/>
    </source>
</evidence>
<feature type="domain" description="AMP-dependent synthetase/ligase" evidence="1">
    <location>
        <begin position="32"/>
        <end position="397"/>
    </location>
</feature>
<comment type="caution">
    <text evidence="3">The sequence shown here is derived from an EMBL/GenBank/DDBJ whole genome shotgun (WGS) entry which is preliminary data.</text>
</comment>